<dbReference type="PANTHER" id="PTHR43482:SF1">
    <property type="entry name" value="PROTEIN AST1-RELATED"/>
    <property type="match status" value="1"/>
</dbReference>
<dbReference type="Proteomes" id="UP000589620">
    <property type="component" value="Unassembled WGS sequence"/>
</dbReference>
<dbReference type="Gene3D" id="3.90.180.10">
    <property type="entry name" value="Medium-chain alcohol dehydrogenases, catalytic domain"/>
    <property type="match status" value="1"/>
</dbReference>
<dbReference type="EMBL" id="JACCBJ010000001">
    <property type="protein sequence ID" value="NYD76116.1"/>
    <property type="molecule type" value="Genomic_DNA"/>
</dbReference>
<evidence type="ECO:0000313" key="3">
    <source>
        <dbReference type="Proteomes" id="UP000589620"/>
    </source>
</evidence>
<reference evidence="2 3" key="1">
    <citation type="submission" date="2020-07" db="EMBL/GenBank/DDBJ databases">
        <title>Sequencing the genomes of 1000 actinobacteria strains.</title>
        <authorList>
            <person name="Klenk H.-P."/>
        </authorList>
    </citation>
    <scope>NUCLEOTIDE SEQUENCE [LARGE SCALE GENOMIC DNA]</scope>
    <source>
        <strain evidence="2 3">DSM 23871</strain>
    </source>
</reference>
<keyword evidence="3" id="KW-1185">Reference proteome</keyword>
<proteinExistence type="predicted"/>
<gene>
    <name evidence="2" type="ORF">BJ963_003635</name>
</gene>
<dbReference type="GO" id="GO:0016491">
    <property type="term" value="F:oxidoreductase activity"/>
    <property type="evidence" value="ECO:0007669"/>
    <property type="project" value="InterPro"/>
</dbReference>
<name>A0A852T388_9MICO</name>
<dbReference type="InterPro" id="IPR052585">
    <property type="entry name" value="Lipid_raft_assoc_Zn_ADH"/>
</dbReference>
<dbReference type="Pfam" id="PF13602">
    <property type="entry name" value="ADH_zinc_N_2"/>
    <property type="match status" value="1"/>
</dbReference>
<evidence type="ECO:0000313" key="2">
    <source>
        <dbReference type="EMBL" id="NYD76116.1"/>
    </source>
</evidence>
<dbReference type="CDD" id="cd05289">
    <property type="entry name" value="MDR_like_2"/>
    <property type="match status" value="1"/>
</dbReference>
<dbReference type="SMART" id="SM00829">
    <property type="entry name" value="PKS_ER"/>
    <property type="match status" value="1"/>
</dbReference>
<dbReference type="Gene3D" id="3.40.50.720">
    <property type="entry name" value="NAD(P)-binding Rossmann-like Domain"/>
    <property type="match status" value="1"/>
</dbReference>
<protein>
    <submittedName>
        <fullName evidence="2">NADPH:quinone reductase-like Zn-dependent oxidoreductase</fullName>
    </submittedName>
</protein>
<dbReference type="PANTHER" id="PTHR43482">
    <property type="entry name" value="PROTEIN AST1-RELATED"/>
    <property type="match status" value="1"/>
</dbReference>
<dbReference type="AlphaFoldDB" id="A0A852T388"/>
<dbReference type="SUPFAM" id="SSF50129">
    <property type="entry name" value="GroES-like"/>
    <property type="match status" value="1"/>
</dbReference>
<dbReference type="RefSeq" id="WP_179457862.1">
    <property type="nucleotide sequence ID" value="NZ_BAAAPX010000001.1"/>
</dbReference>
<dbReference type="InterPro" id="IPR020843">
    <property type="entry name" value="ER"/>
</dbReference>
<feature type="domain" description="Enoyl reductase (ER)" evidence="1">
    <location>
        <begin position="11"/>
        <end position="301"/>
    </location>
</feature>
<accession>A0A852T388</accession>
<dbReference type="InterPro" id="IPR011032">
    <property type="entry name" value="GroES-like_sf"/>
</dbReference>
<organism evidence="2 3">
    <name type="scientific">Leifsonia soli</name>
    <dbReference type="NCBI Taxonomy" id="582665"/>
    <lineage>
        <taxon>Bacteria</taxon>
        <taxon>Bacillati</taxon>
        <taxon>Actinomycetota</taxon>
        <taxon>Actinomycetes</taxon>
        <taxon>Micrococcales</taxon>
        <taxon>Microbacteriaceae</taxon>
        <taxon>Leifsonia</taxon>
    </lineage>
</organism>
<dbReference type="Pfam" id="PF08240">
    <property type="entry name" value="ADH_N"/>
    <property type="match status" value="1"/>
</dbReference>
<comment type="caution">
    <text evidence="2">The sequence shown here is derived from an EMBL/GenBank/DDBJ whole genome shotgun (WGS) entry which is preliminary data.</text>
</comment>
<evidence type="ECO:0000259" key="1">
    <source>
        <dbReference type="SMART" id="SM00829"/>
    </source>
</evidence>
<dbReference type="InterPro" id="IPR013154">
    <property type="entry name" value="ADH-like_N"/>
</dbReference>
<dbReference type="InterPro" id="IPR036291">
    <property type="entry name" value="NAD(P)-bd_dom_sf"/>
</dbReference>
<sequence>MIGIGAQTVDGTVEVLDLPTPRQPEAGEILLETISAGIGPWDALLHITNGWDVQLKPPAALGVEGVGRVTAVGPEVDNFKVGDVVIVHDTPLPGGSGFWAQQVLVHASSAALLPPGLSPIDAAALPVAALTASQSLKELEVGKGTRLLVVGSGPTGLMAIRLGVLAGAEVVAAAAPRHNDLLRKLGAVDVIDSHAENFAQTTDRRFDAVLIAADGTSVEAMKLIDDGGRLTSLTSDAPEPTRGIATNNLYIVPDGHDLERIAKLAADGELPLDVTTITPDDAPATEELVANGRSKGAKFVIDFAPQGNAAA</sequence>
<dbReference type="SUPFAM" id="SSF51735">
    <property type="entry name" value="NAD(P)-binding Rossmann-fold domains"/>
    <property type="match status" value="1"/>
</dbReference>